<accession>A0A6I1MTZ8</accession>
<proteinExistence type="predicted"/>
<reference evidence="1 2" key="1">
    <citation type="submission" date="2019-10" db="EMBL/GenBank/DDBJ databases">
        <title>The Genome Sequence of Clostridium tarantellae Isolated from Fish Brain.</title>
        <authorList>
            <person name="Bano L."/>
            <person name="Kiel M."/>
            <person name="Sales G."/>
            <person name="Doxey A.C."/>
            <person name="Mansfield M.J."/>
            <person name="Schiavone M."/>
            <person name="Rossetto O."/>
            <person name="Pirazzini M."/>
            <person name="Dobrindt U."/>
            <person name="Montecucco C."/>
        </authorList>
    </citation>
    <scope>NUCLEOTIDE SEQUENCE [LARGE SCALE GENOMIC DNA]</scope>
    <source>
        <strain evidence="1 2">DSM 3997</strain>
    </source>
</reference>
<dbReference type="EMBL" id="WHJC01000197">
    <property type="protein sequence ID" value="MPQ44341.1"/>
    <property type="molecule type" value="Genomic_DNA"/>
</dbReference>
<dbReference type="Proteomes" id="UP000430345">
    <property type="component" value="Unassembled WGS sequence"/>
</dbReference>
<dbReference type="AlphaFoldDB" id="A0A6I1MTZ8"/>
<dbReference type="InterPro" id="IPR036770">
    <property type="entry name" value="Ankyrin_rpt-contain_sf"/>
</dbReference>
<evidence type="ECO:0000313" key="1">
    <source>
        <dbReference type="EMBL" id="MPQ44341.1"/>
    </source>
</evidence>
<dbReference type="InterPro" id="IPR002110">
    <property type="entry name" value="Ankyrin_rpt"/>
</dbReference>
<name>A0A6I1MTZ8_9CLOT</name>
<keyword evidence="2" id="KW-1185">Reference proteome</keyword>
<gene>
    <name evidence="1" type="ORF">GBZ86_11280</name>
</gene>
<dbReference type="Gene3D" id="1.25.40.20">
    <property type="entry name" value="Ankyrin repeat-containing domain"/>
    <property type="match status" value="1"/>
</dbReference>
<comment type="caution">
    <text evidence="1">The sequence shown here is derived from an EMBL/GenBank/DDBJ whole genome shotgun (WGS) entry which is preliminary data.</text>
</comment>
<dbReference type="SUPFAM" id="SSF48403">
    <property type="entry name" value="Ankyrin repeat"/>
    <property type="match status" value="1"/>
</dbReference>
<dbReference type="RefSeq" id="WP_152890727.1">
    <property type="nucleotide sequence ID" value="NZ_WHJC01000197.1"/>
</dbReference>
<evidence type="ECO:0000313" key="2">
    <source>
        <dbReference type="Proteomes" id="UP000430345"/>
    </source>
</evidence>
<dbReference type="OrthoDB" id="9554258at2"/>
<protein>
    <submittedName>
        <fullName evidence="1">Uncharacterized protein</fullName>
    </submittedName>
</protein>
<sequence length="199" mass="23782">MNDKEIEKIQRYIYKNSYSKTGEELIQYIKNKNAKVSFTQEEWNKLLIPACSGMLPEVFEWLLNNVAKINENGFDIVTMIIDSQEFRLEFLKMRIKLLKILLSRIEKKYYTKTINFALMKACWFNNIYVVEFLLKIGANVTFLFDDGKTPYNCAKKYGERFSDYSLYNYIKNYLKENDLKDTAIFYSKKDFMGYSIYKI</sequence>
<dbReference type="Pfam" id="PF00023">
    <property type="entry name" value="Ank"/>
    <property type="match status" value="1"/>
</dbReference>
<organism evidence="1 2">
    <name type="scientific">Clostridium tarantellae</name>
    <dbReference type="NCBI Taxonomy" id="39493"/>
    <lineage>
        <taxon>Bacteria</taxon>
        <taxon>Bacillati</taxon>
        <taxon>Bacillota</taxon>
        <taxon>Clostridia</taxon>
        <taxon>Eubacteriales</taxon>
        <taxon>Clostridiaceae</taxon>
        <taxon>Clostridium</taxon>
    </lineage>
</organism>